<dbReference type="InterPro" id="IPR025427">
    <property type="entry name" value="DUF4160"/>
</dbReference>
<evidence type="ECO:0000313" key="3">
    <source>
        <dbReference type="Proteomes" id="UP000288972"/>
    </source>
</evidence>
<dbReference type="Pfam" id="PF13711">
    <property type="entry name" value="DUF4160"/>
    <property type="match status" value="1"/>
</dbReference>
<reference evidence="1 3" key="1">
    <citation type="submission" date="2018-06" db="EMBL/GenBank/DDBJ databases">
        <title>Comparative genomics of rhizobia nodulating Arachis hypogaea in China.</title>
        <authorList>
            <person name="Li Y."/>
        </authorList>
    </citation>
    <scope>NUCLEOTIDE SEQUENCE [LARGE SCALE GENOMIC DNA]</scope>
    <source>
        <strain evidence="1 3">CCBAU 51670</strain>
    </source>
</reference>
<accession>A0AAE6C958</accession>
<dbReference type="EMBL" id="CP030053">
    <property type="protein sequence ID" value="QAU47336.1"/>
    <property type="molecule type" value="Genomic_DNA"/>
</dbReference>
<reference evidence="2 4" key="2">
    <citation type="submission" date="2018-10" db="EMBL/GenBank/DDBJ databases">
        <title>Bradyrhizobium sp. nov., effective nodules isolated from peanut in China.</title>
        <authorList>
            <person name="Li Y."/>
        </authorList>
    </citation>
    <scope>NUCLEOTIDE SEQUENCE [LARGE SCALE GENOMIC DNA]</scope>
    <source>
        <strain evidence="2 4">CCBAU 53426</strain>
    </source>
</reference>
<evidence type="ECO:0000313" key="1">
    <source>
        <dbReference type="EMBL" id="QAU47336.1"/>
    </source>
</evidence>
<organism evidence="1 3">
    <name type="scientific">Bradyrhizobium guangzhouense</name>
    <dbReference type="NCBI Taxonomy" id="1325095"/>
    <lineage>
        <taxon>Bacteria</taxon>
        <taxon>Pseudomonadati</taxon>
        <taxon>Pseudomonadota</taxon>
        <taxon>Alphaproteobacteria</taxon>
        <taxon>Hyphomicrobiales</taxon>
        <taxon>Nitrobacteraceae</taxon>
        <taxon>Bradyrhizobium</taxon>
    </lineage>
</organism>
<dbReference type="AlphaFoldDB" id="A0AAE6C958"/>
<sequence length="81" mass="9087">MPVALRQGGLRYYFFSNEGQPPEPPHVHVKGGGRDAKVWLEPAVSIADSYGFNPRELSNILRVVEDSSDLLLKAWHDHFGN</sequence>
<proteinExistence type="predicted"/>
<keyword evidence="4" id="KW-1185">Reference proteome</keyword>
<evidence type="ECO:0000313" key="2">
    <source>
        <dbReference type="EMBL" id="RXH08201.1"/>
    </source>
</evidence>
<dbReference type="RefSeq" id="WP_128952077.1">
    <property type="nucleotide sequence ID" value="NZ_CP030053.1"/>
</dbReference>
<dbReference type="KEGG" id="bgz:XH91_19575"/>
<dbReference type="EMBL" id="RDQZ01000033">
    <property type="protein sequence ID" value="RXH08201.1"/>
    <property type="molecule type" value="Genomic_DNA"/>
</dbReference>
<dbReference type="Proteomes" id="UP000290401">
    <property type="component" value="Unassembled WGS sequence"/>
</dbReference>
<gene>
    <name evidence="2" type="ORF">EAS56_29765</name>
    <name evidence="1" type="ORF">XH91_19575</name>
</gene>
<evidence type="ECO:0000313" key="4">
    <source>
        <dbReference type="Proteomes" id="UP000290401"/>
    </source>
</evidence>
<name>A0AAE6C958_9BRAD</name>
<protein>
    <submittedName>
        <fullName evidence="1">DUF4160 domain-containing protein</fullName>
    </submittedName>
</protein>
<dbReference type="Proteomes" id="UP000288972">
    <property type="component" value="Chromosome"/>
</dbReference>